<protein>
    <recommendedName>
        <fullName evidence="2">histidine kinase</fullName>
        <ecNumber evidence="2">2.7.13.3</ecNumber>
    </recommendedName>
</protein>
<dbReference type="GO" id="GO:0000155">
    <property type="term" value="F:phosphorelay sensor kinase activity"/>
    <property type="evidence" value="ECO:0007669"/>
    <property type="project" value="InterPro"/>
</dbReference>
<dbReference type="Pfam" id="PF07730">
    <property type="entry name" value="HisKA_3"/>
    <property type="match status" value="1"/>
</dbReference>
<keyword evidence="8" id="KW-0902">Two-component regulatory system</keyword>
<evidence type="ECO:0000256" key="4">
    <source>
        <dbReference type="ARBA" id="ARBA00022679"/>
    </source>
</evidence>
<dbReference type="GO" id="GO:0046983">
    <property type="term" value="F:protein dimerization activity"/>
    <property type="evidence" value="ECO:0007669"/>
    <property type="project" value="InterPro"/>
</dbReference>
<evidence type="ECO:0000256" key="6">
    <source>
        <dbReference type="ARBA" id="ARBA00022777"/>
    </source>
</evidence>
<organism evidence="12 13">
    <name type="scientific">Streptomyces cellostaticus</name>
    <dbReference type="NCBI Taxonomy" id="67285"/>
    <lineage>
        <taxon>Bacteria</taxon>
        <taxon>Bacillati</taxon>
        <taxon>Actinomycetota</taxon>
        <taxon>Actinomycetes</taxon>
        <taxon>Kitasatosporales</taxon>
        <taxon>Streptomycetaceae</taxon>
        <taxon>Streptomyces</taxon>
    </lineage>
</organism>
<name>A0A117PSZ9_9ACTN</name>
<dbReference type="EMBL" id="LMWL01000088">
    <property type="protein sequence ID" value="KUM90138.1"/>
    <property type="molecule type" value="Genomic_DNA"/>
</dbReference>
<dbReference type="Gene3D" id="1.20.5.1930">
    <property type="match status" value="1"/>
</dbReference>
<comment type="caution">
    <text evidence="12">The sequence shown here is derived from an EMBL/GenBank/DDBJ whole genome shotgun (WGS) entry which is preliminary data.</text>
</comment>
<feature type="domain" description="Histidine kinase/HSP90-like ATPase" evidence="10">
    <location>
        <begin position="306"/>
        <end position="394"/>
    </location>
</feature>
<keyword evidence="13" id="KW-1185">Reference proteome</keyword>
<dbReference type="PANTHER" id="PTHR24421">
    <property type="entry name" value="NITRATE/NITRITE SENSOR PROTEIN NARX-RELATED"/>
    <property type="match status" value="1"/>
</dbReference>
<evidence type="ECO:0000256" key="2">
    <source>
        <dbReference type="ARBA" id="ARBA00012438"/>
    </source>
</evidence>
<comment type="catalytic activity">
    <reaction evidence="1">
        <text>ATP + protein L-histidine = ADP + protein N-phospho-L-histidine.</text>
        <dbReference type="EC" id="2.7.13.3"/>
    </reaction>
</comment>
<dbReference type="InterPro" id="IPR036890">
    <property type="entry name" value="HATPase_C_sf"/>
</dbReference>
<dbReference type="GO" id="GO:0005524">
    <property type="term" value="F:ATP binding"/>
    <property type="evidence" value="ECO:0007669"/>
    <property type="project" value="UniProtKB-KW"/>
</dbReference>
<reference evidence="12 13" key="1">
    <citation type="submission" date="2015-10" db="EMBL/GenBank/DDBJ databases">
        <title>Draft genome sequence of Streptomyces cellostaticus DSM 40189, type strain for the species Streptomyces cellostaticus.</title>
        <authorList>
            <person name="Ruckert C."/>
            <person name="Winkler A."/>
            <person name="Kalinowski J."/>
            <person name="Kampfer P."/>
            <person name="Glaeser S."/>
        </authorList>
    </citation>
    <scope>NUCLEOTIDE SEQUENCE [LARGE SCALE GENOMIC DNA]</scope>
    <source>
        <strain evidence="12 13">DSM 40189</strain>
    </source>
</reference>
<keyword evidence="9" id="KW-0812">Transmembrane</keyword>
<evidence type="ECO:0000256" key="9">
    <source>
        <dbReference type="SAM" id="Phobius"/>
    </source>
</evidence>
<evidence type="ECO:0000313" key="13">
    <source>
        <dbReference type="Proteomes" id="UP000054241"/>
    </source>
</evidence>
<gene>
    <name evidence="12" type="ORF">AQI88_38965</name>
</gene>
<evidence type="ECO:0000256" key="8">
    <source>
        <dbReference type="ARBA" id="ARBA00023012"/>
    </source>
</evidence>
<dbReference type="CDD" id="cd16917">
    <property type="entry name" value="HATPase_UhpB-NarQ-NarX-like"/>
    <property type="match status" value="1"/>
</dbReference>
<dbReference type="AlphaFoldDB" id="A0A117PSZ9"/>
<feature type="transmembrane region" description="Helical" evidence="9">
    <location>
        <begin position="150"/>
        <end position="170"/>
    </location>
</feature>
<keyword evidence="6" id="KW-0418">Kinase</keyword>
<dbReference type="Gene3D" id="3.30.565.10">
    <property type="entry name" value="Histidine kinase-like ATPase, C-terminal domain"/>
    <property type="match status" value="1"/>
</dbReference>
<sequence length="411" mass="43430">MIALPARVGCVRGMMVRHDVASFARGLKPTQLIGLDVLLAMVLMASNVLWWTLGTHRTGWPAWQTVLTCSLGVAVAVRRLLPLPALAVASVVMATDGALSLTGVLATALLVYGVAIARPVRVAAYASAVAGAAQLALMIPMQGITGHDYWGWPGMSQSLIVEAAAWAIGWSTRRGRAYSQGLVEQAEERARRTLVEERIRIARELHDVVAHSLSVIAVQAGVGHHVIGSRPDQAAKSLCAIETTSRAALGELRSLLGVLRDDDGAEWLPGGLDDLSTLIEQTRRAGVQVELTTSGHPHALPRGLDRAAYRIVQEALTNVVKHARTSHARATVAYAPGEVTLTVVDAGAGSTTTPITEGHGLTGMKERAALYGGEVHAGPLSPHGFRVTARLPYATDERTAQFPVGADLEGA</sequence>
<feature type="transmembrane region" description="Helical" evidence="9">
    <location>
        <begin position="122"/>
        <end position="144"/>
    </location>
</feature>
<dbReference type="Pfam" id="PF02518">
    <property type="entry name" value="HATPase_c"/>
    <property type="match status" value="1"/>
</dbReference>
<dbReference type="EC" id="2.7.13.3" evidence="2"/>
<dbReference type="PANTHER" id="PTHR24421:SF10">
    <property type="entry name" value="NITRATE_NITRITE SENSOR PROTEIN NARQ"/>
    <property type="match status" value="1"/>
</dbReference>
<dbReference type="InterPro" id="IPR011712">
    <property type="entry name" value="Sig_transdc_His_kin_sub3_dim/P"/>
</dbReference>
<keyword evidence="5" id="KW-0547">Nucleotide-binding</keyword>
<evidence type="ECO:0000259" key="10">
    <source>
        <dbReference type="Pfam" id="PF02518"/>
    </source>
</evidence>
<accession>A0A117PSZ9</accession>
<proteinExistence type="predicted"/>
<keyword evidence="9" id="KW-1133">Transmembrane helix</keyword>
<dbReference type="InterPro" id="IPR050482">
    <property type="entry name" value="Sensor_HK_TwoCompSys"/>
</dbReference>
<evidence type="ECO:0000256" key="3">
    <source>
        <dbReference type="ARBA" id="ARBA00022553"/>
    </source>
</evidence>
<dbReference type="STRING" id="67285.AQI88_38965"/>
<feature type="transmembrane region" description="Helical" evidence="9">
    <location>
        <begin position="32"/>
        <end position="53"/>
    </location>
</feature>
<keyword evidence="7" id="KW-0067">ATP-binding</keyword>
<dbReference type="InterPro" id="IPR003594">
    <property type="entry name" value="HATPase_dom"/>
</dbReference>
<feature type="domain" description="Signal transduction histidine kinase subgroup 3 dimerisation and phosphoacceptor" evidence="11">
    <location>
        <begin position="197"/>
        <end position="262"/>
    </location>
</feature>
<keyword evidence="9" id="KW-0472">Membrane</keyword>
<keyword evidence="4" id="KW-0808">Transferase</keyword>
<dbReference type="SUPFAM" id="SSF55874">
    <property type="entry name" value="ATPase domain of HSP90 chaperone/DNA topoisomerase II/histidine kinase"/>
    <property type="match status" value="1"/>
</dbReference>
<evidence type="ECO:0000256" key="5">
    <source>
        <dbReference type="ARBA" id="ARBA00022741"/>
    </source>
</evidence>
<evidence type="ECO:0000256" key="1">
    <source>
        <dbReference type="ARBA" id="ARBA00000085"/>
    </source>
</evidence>
<feature type="transmembrane region" description="Helical" evidence="9">
    <location>
        <begin position="87"/>
        <end position="115"/>
    </location>
</feature>
<dbReference type="Proteomes" id="UP000054241">
    <property type="component" value="Unassembled WGS sequence"/>
</dbReference>
<evidence type="ECO:0000313" key="12">
    <source>
        <dbReference type="EMBL" id="KUM90138.1"/>
    </source>
</evidence>
<keyword evidence="3" id="KW-0597">Phosphoprotein</keyword>
<dbReference type="GO" id="GO:0016020">
    <property type="term" value="C:membrane"/>
    <property type="evidence" value="ECO:0007669"/>
    <property type="project" value="InterPro"/>
</dbReference>
<evidence type="ECO:0000259" key="11">
    <source>
        <dbReference type="Pfam" id="PF07730"/>
    </source>
</evidence>
<evidence type="ECO:0000256" key="7">
    <source>
        <dbReference type="ARBA" id="ARBA00022840"/>
    </source>
</evidence>